<dbReference type="AlphaFoldDB" id="A0A3E1K8X4"/>
<dbReference type="Gene3D" id="3.80.10.10">
    <property type="entry name" value="Ribonuclease Inhibitor"/>
    <property type="match status" value="1"/>
</dbReference>
<protein>
    <recommendedName>
        <fullName evidence="4">Leucine-rich repeat-containing N-terminal plant-type domain-containing protein</fullName>
    </recommendedName>
</protein>
<organism evidence="2 3">
    <name type="scientific">Wenzhouxiangella sediminis</name>
    <dbReference type="NCBI Taxonomy" id="1792836"/>
    <lineage>
        <taxon>Bacteria</taxon>
        <taxon>Pseudomonadati</taxon>
        <taxon>Pseudomonadota</taxon>
        <taxon>Gammaproteobacteria</taxon>
        <taxon>Chromatiales</taxon>
        <taxon>Wenzhouxiangellaceae</taxon>
        <taxon>Wenzhouxiangella</taxon>
    </lineage>
</organism>
<evidence type="ECO:0000313" key="3">
    <source>
        <dbReference type="Proteomes" id="UP000260351"/>
    </source>
</evidence>
<dbReference type="InterPro" id="IPR032675">
    <property type="entry name" value="LRR_dom_sf"/>
</dbReference>
<dbReference type="Pfam" id="PF00560">
    <property type="entry name" value="LRR_1"/>
    <property type="match status" value="1"/>
</dbReference>
<dbReference type="SUPFAM" id="SSF52058">
    <property type="entry name" value="L domain-like"/>
    <property type="match status" value="1"/>
</dbReference>
<dbReference type="Proteomes" id="UP000260351">
    <property type="component" value="Unassembled WGS sequence"/>
</dbReference>
<dbReference type="InterPro" id="IPR050994">
    <property type="entry name" value="At_inactive_RLKs"/>
</dbReference>
<evidence type="ECO:0000313" key="2">
    <source>
        <dbReference type="EMBL" id="RFF30567.1"/>
    </source>
</evidence>
<accession>A0A3E1K8X4</accession>
<gene>
    <name evidence="2" type="ORF">DZC52_07500</name>
</gene>
<keyword evidence="1" id="KW-0732">Signal</keyword>
<name>A0A3E1K8X4_9GAMM</name>
<dbReference type="InterPro" id="IPR001611">
    <property type="entry name" value="Leu-rich_rpt"/>
</dbReference>
<sequence>MHSFDNPPRLWSGLACTAILTLSLGMTSTSVEAQLPEADRQALIDLYESTNGDEWIKNDNWLGEPGTECDWHGIECFDDLDQYAVILSYNNLSGSLPASLSDAEGMRFLLAENNQLEGEWTIAPESLPNLMLIDLADNRLTGFDLSKSSVPSLLGIQLSGNQLTGGLPEGLANRTMLARIDMSHNELSGDLPDWLSGLALDEELNLAGNAFTGSIIPALSAMADELSPGNPDATNAGVLLDLRDNDFSGDIQAEAADFSKGIDGWLTLCWNDLQAADESVESWLAEEHYGDPQQCLGKSLVTPSAVTSGSWYNPDRPGEGFSIMQLEDGQTMVHWFTYAPADDPPGRQSWLSGSRTFEDPSFDKVPVFAPRGGQFAEGLPDPSSYPHDAFGIIGMAWTGQQRLQTDQEMTAAATESPISQYMEQVQLTRLAGTSCDNQSNFQDYSGAWFNPDRSGEGFIVEALPDDRAVVYWFTYRPDDSGHQAWITGSAAFETPITGTPPPGEPVAFVDFENMVQPVGTAHGPDFDASEIDHIDWGSLRLEFFDDGSGRVAWDSELAEFGSGDYAIERLAKPKLADCD</sequence>
<evidence type="ECO:0008006" key="4">
    <source>
        <dbReference type="Google" id="ProtNLM"/>
    </source>
</evidence>
<dbReference type="OrthoDB" id="5927922at2"/>
<keyword evidence="3" id="KW-1185">Reference proteome</keyword>
<dbReference type="EMBL" id="QUZK01000034">
    <property type="protein sequence ID" value="RFF30567.1"/>
    <property type="molecule type" value="Genomic_DNA"/>
</dbReference>
<dbReference type="PANTHER" id="PTHR48010">
    <property type="entry name" value="OS05G0588300 PROTEIN"/>
    <property type="match status" value="1"/>
</dbReference>
<reference evidence="2 3" key="1">
    <citation type="submission" date="2018-08" db="EMBL/GenBank/DDBJ databases">
        <title>Wenzhouxiangella salilacus sp. nov., a novel bacterium isolated from a saline lake in Xinjiang Province, China.</title>
        <authorList>
            <person name="Han S."/>
        </authorList>
    </citation>
    <scope>NUCLEOTIDE SEQUENCE [LARGE SCALE GENOMIC DNA]</scope>
    <source>
        <strain evidence="2 3">XDB06</strain>
    </source>
</reference>
<dbReference type="PANTHER" id="PTHR48010:SF58">
    <property type="entry name" value="RECEPTOR PROTEIN KINASE-LIKE PROTEIN ZAR1"/>
    <property type="match status" value="1"/>
</dbReference>
<comment type="caution">
    <text evidence="2">The sequence shown here is derived from an EMBL/GenBank/DDBJ whole genome shotgun (WGS) entry which is preliminary data.</text>
</comment>
<evidence type="ECO:0000256" key="1">
    <source>
        <dbReference type="SAM" id="SignalP"/>
    </source>
</evidence>
<proteinExistence type="predicted"/>
<dbReference type="RefSeq" id="WP_116650510.1">
    <property type="nucleotide sequence ID" value="NZ_QUZK01000034.1"/>
</dbReference>
<feature type="signal peptide" evidence="1">
    <location>
        <begin position="1"/>
        <end position="33"/>
    </location>
</feature>
<feature type="chain" id="PRO_5017600348" description="Leucine-rich repeat-containing N-terminal plant-type domain-containing protein" evidence="1">
    <location>
        <begin position="34"/>
        <end position="579"/>
    </location>
</feature>